<dbReference type="Gene3D" id="3.40.640.10">
    <property type="entry name" value="Type I PLP-dependent aspartate aminotransferase-like (Major domain)"/>
    <property type="match status" value="1"/>
</dbReference>
<protein>
    <submittedName>
        <fullName evidence="9">Cysteine desulfurase family protein</fullName>
    </submittedName>
</protein>
<evidence type="ECO:0000256" key="7">
    <source>
        <dbReference type="RuleBase" id="RU004504"/>
    </source>
</evidence>
<dbReference type="PANTHER" id="PTHR11601">
    <property type="entry name" value="CYSTEINE DESULFURYLASE FAMILY MEMBER"/>
    <property type="match status" value="1"/>
</dbReference>
<accession>A0ABV6DUH3</accession>
<dbReference type="InterPro" id="IPR020578">
    <property type="entry name" value="Aminotrans_V_PyrdxlP_BS"/>
</dbReference>
<comment type="caution">
    <text evidence="9">The sequence shown here is derived from an EMBL/GenBank/DDBJ whole genome shotgun (WGS) entry which is preliminary data.</text>
</comment>
<evidence type="ECO:0000256" key="1">
    <source>
        <dbReference type="ARBA" id="ARBA00001933"/>
    </source>
</evidence>
<dbReference type="RefSeq" id="WP_377474401.1">
    <property type="nucleotide sequence ID" value="NZ_JBHLWN010000117.1"/>
</dbReference>
<evidence type="ECO:0000313" key="9">
    <source>
        <dbReference type="EMBL" id="MFC0216316.1"/>
    </source>
</evidence>
<keyword evidence="5" id="KW-0408">Iron</keyword>
<evidence type="ECO:0000259" key="8">
    <source>
        <dbReference type="Pfam" id="PF00266"/>
    </source>
</evidence>
<evidence type="ECO:0000256" key="4">
    <source>
        <dbReference type="ARBA" id="ARBA00022898"/>
    </source>
</evidence>
<dbReference type="InterPro" id="IPR015421">
    <property type="entry name" value="PyrdxlP-dep_Trfase_major"/>
</dbReference>
<dbReference type="Gene3D" id="3.90.1150.10">
    <property type="entry name" value="Aspartate Aminotransferase, domain 1"/>
    <property type="match status" value="1"/>
</dbReference>
<organism evidence="9 10">
    <name type="scientific">Paenibacillus chartarius</name>
    <dbReference type="NCBI Taxonomy" id="747481"/>
    <lineage>
        <taxon>Bacteria</taxon>
        <taxon>Bacillati</taxon>
        <taxon>Bacillota</taxon>
        <taxon>Bacilli</taxon>
        <taxon>Bacillales</taxon>
        <taxon>Paenibacillaceae</taxon>
        <taxon>Paenibacillus</taxon>
    </lineage>
</organism>
<dbReference type="InterPro" id="IPR016454">
    <property type="entry name" value="Cysteine_dSase"/>
</dbReference>
<keyword evidence="10" id="KW-1185">Reference proteome</keyword>
<dbReference type="NCBIfam" id="NF002806">
    <property type="entry name" value="PRK02948.1"/>
    <property type="match status" value="1"/>
</dbReference>
<comment type="similarity">
    <text evidence="2">Belongs to the class-V pyridoxal-phosphate-dependent aminotransferase family. NifS/IscS subfamily.</text>
</comment>
<gene>
    <name evidence="9" type="ORF">ACFFK0_28365</name>
</gene>
<evidence type="ECO:0000256" key="5">
    <source>
        <dbReference type="ARBA" id="ARBA00023004"/>
    </source>
</evidence>
<dbReference type="EMBL" id="JBHLWN010000117">
    <property type="protein sequence ID" value="MFC0216316.1"/>
    <property type="molecule type" value="Genomic_DNA"/>
</dbReference>
<feature type="domain" description="Aminotransferase class V" evidence="8">
    <location>
        <begin position="3"/>
        <end position="364"/>
    </location>
</feature>
<proteinExistence type="inferred from homology"/>
<dbReference type="Gene3D" id="1.10.260.50">
    <property type="match status" value="1"/>
</dbReference>
<dbReference type="InterPro" id="IPR000192">
    <property type="entry name" value="Aminotrans_V_dom"/>
</dbReference>
<reference evidence="9 10" key="1">
    <citation type="submission" date="2024-09" db="EMBL/GenBank/DDBJ databases">
        <authorList>
            <person name="Sun Q."/>
            <person name="Mori K."/>
        </authorList>
    </citation>
    <scope>NUCLEOTIDE SEQUENCE [LARGE SCALE GENOMIC DNA]</scope>
    <source>
        <strain evidence="9 10">CCM 7759</strain>
    </source>
</reference>
<dbReference type="InterPro" id="IPR015424">
    <property type="entry name" value="PyrdxlP-dep_Trfase"/>
</dbReference>
<dbReference type="Pfam" id="PF00266">
    <property type="entry name" value="Aminotran_5"/>
    <property type="match status" value="1"/>
</dbReference>
<evidence type="ECO:0000256" key="6">
    <source>
        <dbReference type="ARBA" id="ARBA00023014"/>
    </source>
</evidence>
<evidence type="ECO:0000256" key="2">
    <source>
        <dbReference type="ARBA" id="ARBA00006490"/>
    </source>
</evidence>
<sequence length="389" mass="42269">MLYLDYAATTPPYPEVIDAVREVMASYYGNPSSIHRVGIEAERLVIQSRETIANLLRVKPGEIVFTSCGTESNNLAIKGAALAAGKGKHLITTPIEHASVSEAMRQLERQGYRLTVVPVDESGAVRLDKLKEALCDDTILVSVMHVNNEMGRIQPIAEVARMLKAYPKALLHVDAVQGVGKLPVFPAELGVDLLSASAHKFRGPKGVGFLYRREGVRLEPLLAGGGQEHGARSGTENVPLIVGMAKALRMATSRLDEAIRRKEAFRRIVADGIGHIPGLQLTGPADGTGMAPHIVHLTYPGMKSEVVVHALEKRGMYISTRSACSSGEEKPSTTLEAMGFDRSRAVSGLRISYPEDYTEEDARRFVAALAETALELRPMLQQVRTGRRS</sequence>
<dbReference type="Proteomes" id="UP001589776">
    <property type="component" value="Unassembled WGS sequence"/>
</dbReference>
<dbReference type="InterPro" id="IPR015422">
    <property type="entry name" value="PyrdxlP-dep_Trfase_small"/>
</dbReference>
<evidence type="ECO:0000313" key="10">
    <source>
        <dbReference type="Proteomes" id="UP001589776"/>
    </source>
</evidence>
<keyword evidence="3" id="KW-0479">Metal-binding</keyword>
<dbReference type="PIRSF" id="PIRSF005572">
    <property type="entry name" value="NifS"/>
    <property type="match status" value="1"/>
</dbReference>
<name>A0ABV6DUH3_9BACL</name>
<dbReference type="PANTHER" id="PTHR11601:SF50">
    <property type="entry name" value="CYSTEINE DESULFURASE ISCS 2-RELATED"/>
    <property type="match status" value="1"/>
</dbReference>
<evidence type="ECO:0000256" key="3">
    <source>
        <dbReference type="ARBA" id="ARBA00022723"/>
    </source>
</evidence>
<dbReference type="PROSITE" id="PS00595">
    <property type="entry name" value="AA_TRANSFER_CLASS_5"/>
    <property type="match status" value="1"/>
</dbReference>
<keyword evidence="6" id="KW-0411">Iron-sulfur</keyword>
<dbReference type="SUPFAM" id="SSF53383">
    <property type="entry name" value="PLP-dependent transferases"/>
    <property type="match status" value="1"/>
</dbReference>
<comment type="cofactor">
    <cofactor evidence="1 7">
        <name>pyridoxal 5'-phosphate</name>
        <dbReference type="ChEBI" id="CHEBI:597326"/>
    </cofactor>
</comment>
<keyword evidence="4" id="KW-0663">Pyridoxal phosphate</keyword>